<feature type="domain" description="7,8-dihydro-6-hydroxymethylpterin-pyrophosphokinase" evidence="13">
    <location>
        <begin position="91"/>
        <end position="102"/>
    </location>
</feature>
<evidence type="ECO:0000313" key="15">
    <source>
        <dbReference type="Proteomes" id="UP001320148"/>
    </source>
</evidence>
<dbReference type="InterPro" id="IPR035907">
    <property type="entry name" value="Hppk_sf"/>
</dbReference>
<keyword evidence="8" id="KW-0067">ATP-binding</keyword>
<keyword evidence="5" id="KW-0808">Transferase</keyword>
<sequence length="167" mass="18772">MTMHDVFLCLGSNMGDREAHLERALREIEERGIARVVGVSPLYKTSPVDYTDQAWFLNGAARVETAQAPRELLAGLKQVEADLGRDAGGVRFGPRPIDIDIILYDDLIYNDEALTIPHPRMDKRAFVLTPLCDIDSEIIHPEINKKLRTLLSEIDDASQEVLPYSKE</sequence>
<evidence type="ECO:0000256" key="8">
    <source>
        <dbReference type="ARBA" id="ARBA00022840"/>
    </source>
</evidence>
<evidence type="ECO:0000313" key="14">
    <source>
        <dbReference type="EMBL" id="BCS94682.1"/>
    </source>
</evidence>
<comment type="pathway">
    <text evidence="1">Cofactor biosynthesis; tetrahydrofolate biosynthesis; 2-amino-4-hydroxy-6-hydroxymethyl-7,8-dihydropteridine diphosphate from 7,8-dihydroneopterin triphosphate: step 4/4.</text>
</comment>
<reference evidence="14 15" key="1">
    <citation type="submission" date="2021-02" db="EMBL/GenBank/DDBJ databases">
        <title>Complete genome of Desulfoluna sp. strain ASN36.</title>
        <authorList>
            <person name="Takahashi A."/>
            <person name="Kojima H."/>
            <person name="Fukui M."/>
        </authorList>
    </citation>
    <scope>NUCLEOTIDE SEQUENCE [LARGE SCALE GENOMIC DNA]</scope>
    <source>
        <strain evidence="14 15">ASN36</strain>
    </source>
</reference>
<evidence type="ECO:0000259" key="13">
    <source>
        <dbReference type="PROSITE" id="PS00794"/>
    </source>
</evidence>
<evidence type="ECO:0000256" key="10">
    <source>
        <dbReference type="ARBA" id="ARBA00029409"/>
    </source>
</evidence>
<keyword evidence="7" id="KW-0418">Kinase</keyword>
<dbReference type="EC" id="2.7.6.3" evidence="3"/>
<evidence type="ECO:0000256" key="9">
    <source>
        <dbReference type="ARBA" id="ARBA00022909"/>
    </source>
</evidence>
<protein>
    <recommendedName>
        <fullName evidence="4">2-amino-4-hydroxy-6-hydroxymethyldihydropteridine pyrophosphokinase</fullName>
        <ecNumber evidence="3">2.7.6.3</ecNumber>
    </recommendedName>
    <alternativeName>
        <fullName evidence="11">6-hydroxymethyl-7,8-dihydropterin pyrophosphokinase</fullName>
    </alternativeName>
    <alternativeName>
        <fullName evidence="12">7,8-dihydro-6-hydroxymethylpterin-pyrophosphokinase</fullName>
    </alternativeName>
</protein>
<dbReference type="Gene3D" id="3.30.70.560">
    <property type="entry name" value="7,8-Dihydro-6-hydroxymethylpterin-pyrophosphokinase HPPK"/>
    <property type="match status" value="1"/>
</dbReference>
<keyword evidence="9" id="KW-0289">Folate biosynthesis</keyword>
<dbReference type="PANTHER" id="PTHR43071:SF1">
    <property type="entry name" value="2-AMINO-4-HYDROXY-6-HYDROXYMETHYLDIHYDROPTERIDINE PYROPHOSPHOKINASE"/>
    <property type="match status" value="1"/>
</dbReference>
<accession>A0ABM7PC91</accession>
<dbReference type="PROSITE" id="PS00794">
    <property type="entry name" value="HPPK"/>
    <property type="match status" value="1"/>
</dbReference>
<dbReference type="CDD" id="cd00483">
    <property type="entry name" value="HPPK"/>
    <property type="match status" value="1"/>
</dbReference>
<evidence type="ECO:0000256" key="2">
    <source>
        <dbReference type="ARBA" id="ARBA00005810"/>
    </source>
</evidence>
<evidence type="ECO:0000256" key="11">
    <source>
        <dbReference type="ARBA" id="ARBA00029766"/>
    </source>
</evidence>
<evidence type="ECO:0000256" key="7">
    <source>
        <dbReference type="ARBA" id="ARBA00022777"/>
    </source>
</evidence>
<keyword evidence="15" id="KW-1185">Reference proteome</keyword>
<comment type="similarity">
    <text evidence="2">Belongs to the HPPK family.</text>
</comment>
<dbReference type="Proteomes" id="UP001320148">
    <property type="component" value="Chromosome"/>
</dbReference>
<evidence type="ECO:0000256" key="3">
    <source>
        <dbReference type="ARBA" id="ARBA00013253"/>
    </source>
</evidence>
<dbReference type="SUPFAM" id="SSF55083">
    <property type="entry name" value="6-hydroxymethyl-7,8-dihydropterin pyrophosphokinase, HPPK"/>
    <property type="match status" value="1"/>
</dbReference>
<keyword evidence="6" id="KW-0547">Nucleotide-binding</keyword>
<evidence type="ECO:0000256" key="6">
    <source>
        <dbReference type="ARBA" id="ARBA00022741"/>
    </source>
</evidence>
<dbReference type="EMBL" id="AP024488">
    <property type="protein sequence ID" value="BCS94682.1"/>
    <property type="molecule type" value="Genomic_DNA"/>
</dbReference>
<evidence type="ECO:0000256" key="5">
    <source>
        <dbReference type="ARBA" id="ARBA00022679"/>
    </source>
</evidence>
<dbReference type="NCBIfam" id="TIGR01498">
    <property type="entry name" value="folK"/>
    <property type="match status" value="1"/>
</dbReference>
<dbReference type="Pfam" id="PF01288">
    <property type="entry name" value="HPPK"/>
    <property type="match status" value="1"/>
</dbReference>
<dbReference type="PANTHER" id="PTHR43071">
    <property type="entry name" value="2-AMINO-4-HYDROXY-6-HYDROXYMETHYLDIHYDROPTERIDINE PYROPHOSPHOKINASE"/>
    <property type="match status" value="1"/>
</dbReference>
<proteinExistence type="inferred from homology"/>
<dbReference type="InterPro" id="IPR000550">
    <property type="entry name" value="Hppk"/>
</dbReference>
<evidence type="ECO:0000256" key="1">
    <source>
        <dbReference type="ARBA" id="ARBA00005051"/>
    </source>
</evidence>
<evidence type="ECO:0000256" key="12">
    <source>
        <dbReference type="ARBA" id="ARBA00033413"/>
    </source>
</evidence>
<gene>
    <name evidence="14" type="primary">folK</name>
    <name evidence="14" type="ORF">DSLASN_03140</name>
</gene>
<evidence type="ECO:0000256" key="4">
    <source>
        <dbReference type="ARBA" id="ARBA00016218"/>
    </source>
</evidence>
<dbReference type="RefSeq" id="WP_236890980.1">
    <property type="nucleotide sequence ID" value="NZ_AP024488.1"/>
</dbReference>
<comment type="function">
    <text evidence="10">Catalyzes the transfer of pyrophosphate from adenosine triphosphate (ATP) to 6-hydroxymethyl-7,8-dihydropterin, an enzymatic step in folate biosynthesis pathway.</text>
</comment>
<organism evidence="14 15">
    <name type="scientific">Desulfoluna limicola</name>
    <dbReference type="NCBI Taxonomy" id="2810562"/>
    <lineage>
        <taxon>Bacteria</taxon>
        <taxon>Pseudomonadati</taxon>
        <taxon>Thermodesulfobacteriota</taxon>
        <taxon>Desulfobacteria</taxon>
        <taxon>Desulfobacterales</taxon>
        <taxon>Desulfolunaceae</taxon>
        <taxon>Desulfoluna</taxon>
    </lineage>
</organism>
<name>A0ABM7PC91_9BACT</name>